<dbReference type="RefSeq" id="WP_141926191.1">
    <property type="nucleotide sequence ID" value="NZ_VFQC01000003.1"/>
</dbReference>
<dbReference type="PANTHER" id="PTHR43329">
    <property type="entry name" value="EPOXIDE HYDROLASE"/>
    <property type="match status" value="1"/>
</dbReference>
<keyword evidence="1" id="KW-0378">Hydrolase</keyword>
<dbReference type="Pfam" id="PF00561">
    <property type="entry name" value="Abhydrolase_1"/>
    <property type="match status" value="1"/>
</dbReference>
<dbReference type="PRINTS" id="PR00111">
    <property type="entry name" value="ABHYDROLASE"/>
</dbReference>
<dbReference type="GO" id="GO:0004185">
    <property type="term" value="F:serine-type carboxypeptidase activity"/>
    <property type="evidence" value="ECO:0007669"/>
    <property type="project" value="InterPro"/>
</dbReference>
<dbReference type="SUPFAM" id="SSF53474">
    <property type="entry name" value="alpha/beta-Hydrolases"/>
    <property type="match status" value="1"/>
</dbReference>
<evidence type="ECO:0000313" key="4">
    <source>
        <dbReference type="Proteomes" id="UP000317422"/>
    </source>
</evidence>
<evidence type="ECO:0000259" key="2">
    <source>
        <dbReference type="Pfam" id="PF00561"/>
    </source>
</evidence>
<proteinExistence type="predicted"/>
<dbReference type="EMBL" id="VFQC01000003">
    <property type="protein sequence ID" value="TQN27778.1"/>
    <property type="molecule type" value="Genomic_DNA"/>
</dbReference>
<gene>
    <name evidence="3" type="ORF">FHX37_4508</name>
</gene>
<comment type="caution">
    <text evidence="3">The sequence shown here is derived from an EMBL/GenBank/DDBJ whole genome shotgun (WGS) entry which is preliminary data.</text>
</comment>
<name>A0A543N7J1_9ACTN</name>
<dbReference type="PROSITE" id="PS00560">
    <property type="entry name" value="CARBOXYPEPT_SER_HIS"/>
    <property type="match status" value="1"/>
</dbReference>
<organism evidence="3 4">
    <name type="scientific">Haloactinospora alba</name>
    <dbReference type="NCBI Taxonomy" id="405555"/>
    <lineage>
        <taxon>Bacteria</taxon>
        <taxon>Bacillati</taxon>
        <taxon>Actinomycetota</taxon>
        <taxon>Actinomycetes</taxon>
        <taxon>Streptosporangiales</taxon>
        <taxon>Nocardiopsidaceae</taxon>
        <taxon>Haloactinospora</taxon>
    </lineage>
</organism>
<dbReference type="PRINTS" id="PR00412">
    <property type="entry name" value="EPOXHYDRLASE"/>
</dbReference>
<dbReference type="Gene3D" id="3.40.50.1820">
    <property type="entry name" value="alpha/beta hydrolase"/>
    <property type="match status" value="1"/>
</dbReference>
<reference evidence="3 4" key="1">
    <citation type="submission" date="2019-06" db="EMBL/GenBank/DDBJ databases">
        <title>Sequencing the genomes of 1000 actinobacteria strains.</title>
        <authorList>
            <person name="Klenk H.-P."/>
        </authorList>
    </citation>
    <scope>NUCLEOTIDE SEQUENCE [LARGE SCALE GENOMIC DNA]</scope>
    <source>
        <strain evidence="3 4">DSM 45015</strain>
    </source>
</reference>
<evidence type="ECO:0000256" key="1">
    <source>
        <dbReference type="ARBA" id="ARBA00022801"/>
    </source>
</evidence>
<dbReference type="InterPro" id="IPR029058">
    <property type="entry name" value="AB_hydrolase_fold"/>
</dbReference>
<accession>A0A543N7J1</accession>
<dbReference type="AlphaFoldDB" id="A0A543N7J1"/>
<dbReference type="InterPro" id="IPR033124">
    <property type="entry name" value="Ser_caboxypep_his_AS"/>
</dbReference>
<sequence length="307" mass="33948">MTAIPTDAELARSLDGDFTSSHAEVNGVRLHYVSGGSGAPLVLLGGWPQTWWQFHRIMPDLARNYHVIAVDIRGMGGSEKPGSGYDKRTMAADIRALVRHLGYDSVNITGHDIGAMVAYAFAANHPDAVRKLALVDVAHPDGNWESFTLLPGPGQKPNREEGMTLAIDSVFLWWFAFNQIEGLPERLLAGRERILIDWLIHYQSKDPSRIGERDRDIYAHAYSTPEAVRAGNAWYQTFTRDIADERGYAPVSAPLLGLGASGNYRVLNTVLPSKGHNVRVVEIPDSGHYIPEENPQAVIEHLTAFFQ</sequence>
<dbReference type="InterPro" id="IPR000639">
    <property type="entry name" value="Epox_hydrolase-like"/>
</dbReference>
<evidence type="ECO:0000313" key="3">
    <source>
        <dbReference type="EMBL" id="TQN27778.1"/>
    </source>
</evidence>
<feature type="domain" description="AB hydrolase-1" evidence="2">
    <location>
        <begin position="40"/>
        <end position="141"/>
    </location>
</feature>
<dbReference type="InterPro" id="IPR000073">
    <property type="entry name" value="AB_hydrolase_1"/>
</dbReference>
<protein>
    <submittedName>
        <fullName evidence="3">Pimeloyl-ACP methyl ester carboxylesterase</fullName>
    </submittedName>
</protein>
<dbReference type="OrthoDB" id="3507586at2"/>
<dbReference type="Proteomes" id="UP000317422">
    <property type="component" value="Unassembled WGS sequence"/>
</dbReference>
<keyword evidence="4" id="KW-1185">Reference proteome</keyword>